<dbReference type="Proteomes" id="UP000092616">
    <property type="component" value="Unassembled WGS sequence"/>
</dbReference>
<dbReference type="PIRSF" id="PIRSF001220">
    <property type="entry name" value="L-ASNase_gatD"/>
    <property type="match status" value="1"/>
</dbReference>
<feature type="domain" description="Asparaginase/glutaminase C-terminal" evidence="2">
    <location>
        <begin position="246"/>
        <end position="353"/>
    </location>
</feature>
<dbReference type="PROSITE" id="PS51732">
    <property type="entry name" value="ASN_GLN_ASE_3"/>
    <property type="match status" value="1"/>
</dbReference>
<dbReference type="SFLD" id="SFLDS00057">
    <property type="entry name" value="Glutaminase/Asparaginase"/>
    <property type="match status" value="1"/>
</dbReference>
<evidence type="ECO:0000259" key="1">
    <source>
        <dbReference type="Pfam" id="PF00710"/>
    </source>
</evidence>
<dbReference type="InterPro" id="IPR027474">
    <property type="entry name" value="L-asparaginase_N"/>
</dbReference>
<proteinExistence type="predicted"/>
<protein>
    <submittedName>
        <fullName evidence="3">L-asparaginase 1</fullName>
    </submittedName>
</protein>
<evidence type="ECO:0000313" key="4">
    <source>
        <dbReference type="Proteomes" id="UP000092616"/>
    </source>
</evidence>
<dbReference type="InterPro" id="IPR027473">
    <property type="entry name" value="L-asparaginase_C"/>
</dbReference>
<comment type="caution">
    <text evidence="3">The sequence shown here is derived from an EMBL/GenBank/DDBJ whole genome shotgun (WGS) entry which is preliminary data.</text>
</comment>
<dbReference type="PANTHER" id="PTHR11707:SF28">
    <property type="entry name" value="60 KDA LYSOPHOSPHOLIPASE"/>
    <property type="match status" value="1"/>
</dbReference>
<dbReference type="PANTHER" id="PTHR11707">
    <property type="entry name" value="L-ASPARAGINASE"/>
    <property type="match status" value="1"/>
</dbReference>
<dbReference type="GO" id="GO:0004067">
    <property type="term" value="F:asparaginase activity"/>
    <property type="evidence" value="ECO:0007669"/>
    <property type="project" value="UniProtKB-UniRule"/>
</dbReference>
<dbReference type="EMBL" id="LZNA01000006">
    <property type="protein sequence ID" value="OBX84282.1"/>
    <property type="molecule type" value="Genomic_DNA"/>
</dbReference>
<name>A0A1B8QL04_9GAMM</name>
<feature type="domain" description="L-asparaginase N-terminal" evidence="1">
    <location>
        <begin position="13"/>
        <end position="197"/>
    </location>
</feature>
<dbReference type="SUPFAM" id="SSF53774">
    <property type="entry name" value="Glutaminase/Asparaginase"/>
    <property type="match status" value="1"/>
</dbReference>
<dbReference type="AlphaFoldDB" id="A0A1B8QL04"/>
<accession>A0A1B8QL04</accession>
<dbReference type="InterPro" id="IPR006034">
    <property type="entry name" value="Asparaginase/glutaminase-like"/>
</dbReference>
<dbReference type="SMART" id="SM00870">
    <property type="entry name" value="Asparaginase"/>
    <property type="match status" value="1"/>
</dbReference>
<sequence>MPRSAKQLTREPIGIVYLGGTFGSYGQPLASLAPDTFLPILQNILAAHFASYPNHADAPVPWQILPNAVVKDSSQLTPMDIAAVYGLLIHARIDGIRRFVILTGTDTLAYLAALLAEAFAESDTCVVVTGAMQPLLDTQVLTDYVVNPDSDACQNLFDACQLACHGEAGVRVCFAGEHWPAQTVQKIHSHDLMAFVGHHRAGYPANSFSKKISPRQRALWLEDKIAQLATVCQRMAVAKIVTVYAVPMAADAWQGYFAALIQQAPDGLILLGFGAGNFLQSPEIANALKQLKAQGCLVVASTQCPYGGADSTYAAGAWLAECGVLSSGRLTVAAIYARLLWLTAQYDTPSRRRQRWRHCMKDTHSVA</sequence>
<dbReference type="Pfam" id="PF00710">
    <property type="entry name" value="Asparaginase"/>
    <property type="match status" value="1"/>
</dbReference>
<dbReference type="InterPro" id="IPR040919">
    <property type="entry name" value="Asparaginase_C"/>
</dbReference>
<reference evidence="3 4" key="1">
    <citation type="submission" date="2016-06" db="EMBL/GenBank/DDBJ databases">
        <title>Draft genome of Moraxella atlantae CCUG 59586.</title>
        <authorList>
            <person name="Salva-Serra F."/>
            <person name="Engstrom-Jakobsson H."/>
            <person name="Thorell K."/>
            <person name="Gonzales-Siles L."/>
            <person name="Karlsson R."/>
            <person name="Boulund F."/>
            <person name="Engstrand L."/>
            <person name="Kristiansson E."/>
            <person name="Moore E."/>
        </authorList>
    </citation>
    <scope>NUCLEOTIDE SEQUENCE [LARGE SCALE GENOMIC DNA]</scope>
    <source>
        <strain evidence="3 4">CCUG 59586</strain>
    </source>
</reference>
<keyword evidence="4" id="KW-1185">Reference proteome</keyword>
<dbReference type="Pfam" id="PF17763">
    <property type="entry name" value="Asparaginase_C"/>
    <property type="match status" value="1"/>
</dbReference>
<organism evidence="3 4">
    <name type="scientific">Faucicola atlantae</name>
    <dbReference type="NCBI Taxonomy" id="34059"/>
    <lineage>
        <taxon>Bacteria</taxon>
        <taxon>Pseudomonadati</taxon>
        <taxon>Pseudomonadota</taxon>
        <taxon>Gammaproteobacteria</taxon>
        <taxon>Moraxellales</taxon>
        <taxon>Moraxellaceae</taxon>
        <taxon>Faucicola</taxon>
    </lineage>
</organism>
<dbReference type="PRINTS" id="PR00139">
    <property type="entry name" value="ASNGLNASE"/>
</dbReference>
<dbReference type="Gene3D" id="3.40.50.1170">
    <property type="entry name" value="L-asparaginase, N-terminal domain"/>
    <property type="match status" value="1"/>
</dbReference>
<dbReference type="Gene3D" id="3.40.50.40">
    <property type="match status" value="1"/>
</dbReference>
<dbReference type="InterPro" id="IPR036152">
    <property type="entry name" value="Asp/glu_Ase-like_sf"/>
</dbReference>
<evidence type="ECO:0000259" key="2">
    <source>
        <dbReference type="Pfam" id="PF17763"/>
    </source>
</evidence>
<dbReference type="InterPro" id="IPR037152">
    <property type="entry name" value="L-asparaginase_N_sf"/>
</dbReference>
<evidence type="ECO:0000313" key="3">
    <source>
        <dbReference type="EMBL" id="OBX84282.1"/>
    </source>
</evidence>
<dbReference type="PIRSF" id="PIRSF500176">
    <property type="entry name" value="L_ASNase"/>
    <property type="match status" value="1"/>
</dbReference>
<dbReference type="RefSeq" id="WP_067334244.1">
    <property type="nucleotide sequence ID" value="NZ_LZNA01000006.1"/>
</dbReference>
<gene>
    <name evidence="3" type="ORF">A9306_03295</name>
</gene>